<dbReference type="AlphaFoldDB" id="G0UUL0"/>
<dbReference type="VEuPathDB" id="TriTrypDB:TcIL3000_9_4740"/>
<dbReference type="EMBL" id="HE575322">
    <property type="protein sequence ID" value="CCC93074.1"/>
    <property type="molecule type" value="Genomic_DNA"/>
</dbReference>
<sequence length="191" mass="20330">MRESALRVAALLQRDSQKKADEGGENSLAKATRDVEAFLRDAVSVPPVVMESSVEVSNDPGEDCEAESDAGVEVHLSVVAGVLQCCEPPKVSAVDGVLLPTVDNCEALDQQKVKEAQAMLNLLGALAPGNTQKDDSTMQALHEAEDVKEEQNSTDDESVAICYADEMESDSSASCSEACNGHQPKRIIELN</sequence>
<gene>
    <name evidence="1" type="ORF">TCIL3000_9_4740</name>
</gene>
<proteinExistence type="predicted"/>
<accession>G0UUL0</accession>
<evidence type="ECO:0000313" key="1">
    <source>
        <dbReference type="EMBL" id="CCC93074.1"/>
    </source>
</evidence>
<protein>
    <submittedName>
        <fullName evidence="1">Uncharacterized protein</fullName>
    </submittedName>
</protein>
<name>G0UUL0_TRYCI</name>
<organism evidence="1">
    <name type="scientific">Trypanosoma congolense (strain IL3000)</name>
    <dbReference type="NCBI Taxonomy" id="1068625"/>
    <lineage>
        <taxon>Eukaryota</taxon>
        <taxon>Discoba</taxon>
        <taxon>Euglenozoa</taxon>
        <taxon>Kinetoplastea</taxon>
        <taxon>Metakinetoplastina</taxon>
        <taxon>Trypanosomatida</taxon>
        <taxon>Trypanosomatidae</taxon>
        <taxon>Trypanosoma</taxon>
        <taxon>Nannomonas</taxon>
    </lineage>
</organism>
<reference evidence="1" key="1">
    <citation type="journal article" date="2012" name="Proc. Natl. Acad. Sci. U.S.A.">
        <title>Antigenic diversity is generated by distinct evolutionary mechanisms in African trypanosome species.</title>
        <authorList>
            <person name="Jackson A.P."/>
            <person name="Berry A."/>
            <person name="Aslett M."/>
            <person name="Allison H.C."/>
            <person name="Burton P."/>
            <person name="Vavrova-Anderson J."/>
            <person name="Brown R."/>
            <person name="Browne H."/>
            <person name="Corton N."/>
            <person name="Hauser H."/>
            <person name="Gamble J."/>
            <person name="Gilderthorp R."/>
            <person name="Marcello L."/>
            <person name="McQuillan J."/>
            <person name="Otto T.D."/>
            <person name="Quail M.A."/>
            <person name="Sanders M.J."/>
            <person name="van Tonder A."/>
            <person name="Ginger M.L."/>
            <person name="Field M.C."/>
            <person name="Barry J.D."/>
            <person name="Hertz-Fowler C."/>
            <person name="Berriman M."/>
        </authorList>
    </citation>
    <scope>NUCLEOTIDE SEQUENCE</scope>
    <source>
        <strain evidence="1">IL3000</strain>
    </source>
</reference>